<evidence type="ECO:0000313" key="4">
    <source>
        <dbReference type="Proteomes" id="UP000076486"/>
    </source>
</evidence>
<dbReference type="PATRIC" id="fig|1365248.3.peg.4082"/>
<dbReference type="FunFam" id="1.50.10.10:FF:000057">
    <property type="entry name" value="N-acylglucosamine 2-epimerase"/>
    <property type="match status" value="1"/>
</dbReference>
<dbReference type="InterPro" id="IPR008928">
    <property type="entry name" value="6-hairpin_glycosidase_sf"/>
</dbReference>
<dbReference type="PANTHER" id="PTHR15108">
    <property type="entry name" value="N-ACYLGLUCOSAMINE-2-EPIMERASE"/>
    <property type="match status" value="1"/>
</dbReference>
<evidence type="ECO:0000313" key="3">
    <source>
        <dbReference type="EMBL" id="KZN60200.1"/>
    </source>
</evidence>
<dbReference type="EMBL" id="AUYC01000046">
    <property type="protein sequence ID" value="KZN60200.1"/>
    <property type="molecule type" value="Genomic_DNA"/>
</dbReference>
<reference evidence="3 4" key="1">
    <citation type="submission" date="2013-07" db="EMBL/GenBank/DDBJ databases">
        <title>Comparative Genomic and Metabolomic Analysis of Twelve Strains of Pseudoalteromonas luteoviolacea.</title>
        <authorList>
            <person name="Vynne N.G."/>
            <person name="Mansson M."/>
            <person name="Gram L."/>
        </authorList>
    </citation>
    <scope>NUCLEOTIDE SEQUENCE [LARGE SCALE GENOMIC DNA]</scope>
    <source>
        <strain evidence="3 4">CPMOR-1</strain>
    </source>
</reference>
<dbReference type="GO" id="GO:0005975">
    <property type="term" value="P:carbohydrate metabolic process"/>
    <property type="evidence" value="ECO:0007669"/>
    <property type="project" value="InterPro"/>
</dbReference>
<dbReference type="InterPro" id="IPR012341">
    <property type="entry name" value="6hp_glycosidase-like_sf"/>
</dbReference>
<accession>A0A167IXF7</accession>
<name>A0A167IXF7_9GAMM</name>
<dbReference type="CDD" id="cd00249">
    <property type="entry name" value="AGE"/>
    <property type="match status" value="1"/>
</dbReference>
<sequence>MRIFSHFYDAYNLLTATRFESGAQIMSLDFKSRDFLQQHIDKTMAFYHPRCVDNKGGFYQFFKDNGDIYDDNTRHLVSSTRFVFNYAMAYINTDKTEYLELVQHGLDYLEKAHKQENGGYAWLIENGEASDLTNHCYGLAFVLLANAMAVKAGINSAKDTIEQVWSLLEEKYYDSAFGLYLDEFNANFTEADKYRGQNANMHMCEALLMCFEATNDNKFLDRAYTLAHNMTVRQANLADGLVWEHYNSNWEIDWDYNKENPKHLFRPWGFQPGHQTEWTKLLLILNRHKAEAWMVDKAKFLFDQALAHAWDKEHGGICYGFAPDKSICDGDKYFWVQAESFAAAALLALETQDEQYWQWYEKIWQYSWDNMIDHKYGAWYRILTQDNRSYSDEKSPAGKTDYHTMGACYEVLRAYNLRENG</sequence>
<evidence type="ECO:0000256" key="2">
    <source>
        <dbReference type="ARBA" id="ARBA00023235"/>
    </source>
</evidence>
<gene>
    <name evidence="3" type="ORF">N473_24790</name>
</gene>
<dbReference type="InterPro" id="IPR010819">
    <property type="entry name" value="AGE/CE"/>
</dbReference>
<evidence type="ECO:0000256" key="1">
    <source>
        <dbReference type="ARBA" id="ARBA00008558"/>
    </source>
</evidence>
<dbReference type="Gene3D" id="1.50.10.10">
    <property type="match status" value="1"/>
</dbReference>
<comment type="caution">
    <text evidence="3">The sequence shown here is derived from an EMBL/GenBank/DDBJ whole genome shotgun (WGS) entry which is preliminary data.</text>
</comment>
<dbReference type="InterPro" id="IPR034116">
    <property type="entry name" value="AGE_dom"/>
</dbReference>
<dbReference type="GO" id="GO:0016853">
    <property type="term" value="F:isomerase activity"/>
    <property type="evidence" value="ECO:0007669"/>
    <property type="project" value="UniProtKB-KW"/>
</dbReference>
<proteinExistence type="inferred from homology"/>
<dbReference type="Proteomes" id="UP000076486">
    <property type="component" value="Unassembled WGS sequence"/>
</dbReference>
<comment type="similarity">
    <text evidence="1">Belongs to the N-acylglucosamine 2-epimerase family.</text>
</comment>
<dbReference type="Pfam" id="PF07221">
    <property type="entry name" value="GlcNAc_2-epim"/>
    <property type="match status" value="1"/>
</dbReference>
<keyword evidence="2" id="KW-0413">Isomerase</keyword>
<dbReference type="SUPFAM" id="SSF48208">
    <property type="entry name" value="Six-hairpin glycosidases"/>
    <property type="match status" value="1"/>
</dbReference>
<protein>
    <recommendedName>
        <fullName evidence="5">N-acylglucosamine 2-epimerase</fullName>
    </recommendedName>
</protein>
<evidence type="ECO:0008006" key="5">
    <source>
        <dbReference type="Google" id="ProtNLM"/>
    </source>
</evidence>
<organism evidence="3 4">
    <name type="scientific">Pseudoalteromonas luteoviolacea CPMOR-1</name>
    <dbReference type="NCBI Taxonomy" id="1365248"/>
    <lineage>
        <taxon>Bacteria</taxon>
        <taxon>Pseudomonadati</taxon>
        <taxon>Pseudomonadota</taxon>
        <taxon>Gammaproteobacteria</taxon>
        <taxon>Alteromonadales</taxon>
        <taxon>Pseudoalteromonadaceae</taxon>
        <taxon>Pseudoalteromonas</taxon>
    </lineage>
</organism>
<dbReference type="AlphaFoldDB" id="A0A167IXF7"/>